<dbReference type="EMBL" id="FNNP01000015">
    <property type="protein sequence ID" value="SDX90833.1"/>
    <property type="molecule type" value="Genomic_DNA"/>
</dbReference>
<reference evidence="2" key="1">
    <citation type="submission" date="2016-10" db="EMBL/GenBank/DDBJ databases">
        <authorList>
            <person name="Varghese N."/>
            <person name="Submissions S."/>
        </authorList>
    </citation>
    <scope>NUCLEOTIDE SEQUENCE [LARGE SCALE GENOMIC DNA]</scope>
    <source>
        <strain evidence="2">DSM 27839</strain>
    </source>
</reference>
<dbReference type="Proteomes" id="UP000183400">
    <property type="component" value="Unassembled WGS sequence"/>
</dbReference>
<gene>
    <name evidence="1" type="ORF">SAMN05444358_11540</name>
</gene>
<accession>A0A1H3FI84</accession>
<protein>
    <submittedName>
        <fullName evidence="1">Uncharacterized protein</fullName>
    </submittedName>
</protein>
<dbReference type="STRING" id="985054.SAMN05444358_11540"/>
<sequence>MRTYCTSRKERRVSCVSILNRRNSEMCFRRWATLFQIRTFANEQIRLSTGNSSGAETRTWRITSGGKSVNELGRCLGANRKELACRSQWTRWRTPDRPHTAFRRGRCNCYASLRSKRSLHILGASMSPGRSCTFADNDVRNHGDVSLKELLFPCSIVSFH</sequence>
<dbReference type="AlphaFoldDB" id="A0A1H3FI84"/>
<name>A0A1H3FI84_9RHOB</name>
<keyword evidence="2" id="KW-1185">Reference proteome</keyword>
<organism evidence="1 2">
    <name type="scientific">Ruegeria halocynthiae</name>
    <dbReference type="NCBI Taxonomy" id="985054"/>
    <lineage>
        <taxon>Bacteria</taxon>
        <taxon>Pseudomonadati</taxon>
        <taxon>Pseudomonadota</taxon>
        <taxon>Alphaproteobacteria</taxon>
        <taxon>Rhodobacterales</taxon>
        <taxon>Roseobacteraceae</taxon>
        <taxon>Ruegeria</taxon>
    </lineage>
</organism>
<proteinExistence type="predicted"/>
<evidence type="ECO:0000313" key="1">
    <source>
        <dbReference type="EMBL" id="SDX90833.1"/>
    </source>
</evidence>
<evidence type="ECO:0000313" key="2">
    <source>
        <dbReference type="Proteomes" id="UP000183400"/>
    </source>
</evidence>